<proteinExistence type="predicted"/>
<accession>A0A2X2R8Q4</accession>
<dbReference type="AlphaFoldDB" id="A0A2X2R8Q4"/>
<feature type="signal peptide" evidence="2">
    <location>
        <begin position="1"/>
        <end position="18"/>
    </location>
</feature>
<evidence type="ECO:0000313" key="3">
    <source>
        <dbReference type="EMBL" id="SQA77478.1"/>
    </source>
</evidence>
<sequence>MNRYITLFLLLFCSVAYAQDVETMLTEKVKLLDKSYATKELQTLAKDFETLANTVPSHWLANYYAAYVNIRLADQSSGGSIDSYCNLAEKYIKIAEKQPDADTSEINALYAYLYSAKVKVNPMFRGAKYGKLSREYSEKSIKENPENPRPYLIRAIGIYFTPKVFGGGVAKAKPMLNKALEKFKHFTPKTPNHPHWGKGMAESINK</sequence>
<protein>
    <submittedName>
        <fullName evidence="3">Uncharacterized protein</fullName>
    </submittedName>
</protein>
<keyword evidence="2" id="KW-0732">Signal</keyword>
<organism evidence="3 4">
    <name type="scientific">Capnocytophaga ochracea</name>
    <dbReference type="NCBI Taxonomy" id="1018"/>
    <lineage>
        <taxon>Bacteria</taxon>
        <taxon>Pseudomonadati</taxon>
        <taxon>Bacteroidota</taxon>
        <taxon>Flavobacteriia</taxon>
        <taxon>Flavobacteriales</taxon>
        <taxon>Flavobacteriaceae</taxon>
        <taxon>Capnocytophaga</taxon>
    </lineage>
</organism>
<dbReference type="Proteomes" id="UP000249891">
    <property type="component" value="Unassembled WGS sequence"/>
</dbReference>
<gene>
    <name evidence="3" type="ORF">NCTC11546_00691</name>
</gene>
<evidence type="ECO:0000256" key="1">
    <source>
        <dbReference type="SAM" id="MobiDB-lite"/>
    </source>
</evidence>
<evidence type="ECO:0000313" key="4">
    <source>
        <dbReference type="Proteomes" id="UP000249891"/>
    </source>
</evidence>
<name>A0A2X2R8Q4_CAPOC</name>
<evidence type="ECO:0000256" key="2">
    <source>
        <dbReference type="SAM" id="SignalP"/>
    </source>
</evidence>
<dbReference type="RefSeq" id="WP_128090959.1">
    <property type="nucleotide sequence ID" value="NZ_UARG01000017.1"/>
</dbReference>
<feature type="region of interest" description="Disordered" evidence="1">
    <location>
        <begin position="187"/>
        <end position="206"/>
    </location>
</feature>
<feature type="chain" id="PRO_5016062276" evidence="2">
    <location>
        <begin position="19"/>
        <end position="206"/>
    </location>
</feature>
<dbReference type="EMBL" id="UARG01000017">
    <property type="protein sequence ID" value="SQA77478.1"/>
    <property type="molecule type" value="Genomic_DNA"/>
</dbReference>
<reference evidence="3 4" key="1">
    <citation type="submission" date="2018-06" db="EMBL/GenBank/DDBJ databases">
        <authorList>
            <consortium name="Pathogen Informatics"/>
            <person name="Doyle S."/>
        </authorList>
    </citation>
    <scope>NUCLEOTIDE SEQUENCE [LARGE SCALE GENOMIC DNA]</scope>
    <source>
        <strain evidence="3 4">NCTC11546</strain>
    </source>
</reference>